<keyword evidence="2" id="KW-1185">Reference proteome</keyword>
<dbReference type="AlphaFoldDB" id="A0A8X6TW98"/>
<name>A0A8X6TW98_NEPPI</name>
<evidence type="ECO:0000313" key="1">
    <source>
        <dbReference type="EMBL" id="GFT53590.1"/>
    </source>
</evidence>
<organism evidence="1 2">
    <name type="scientific">Nephila pilipes</name>
    <name type="common">Giant wood spider</name>
    <name type="synonym">Nephila maculata</name>
    <dbReference type="NCBI Taxonomy" id="299642"/>
    <lineage>
        <taxon>Eukaryota</taxon>
        <taxon>Metazoa</taxon>
        <taxon>Ecdysozoa</taxon>
        <taxon>Arthropoda</taxon>
        <taxon>Chelicerata</taxon>
        <taxon>Arachnida</taxon>
        <taxon>Araneae</taxon>
        <taxon>Araneomorphae</taxon>
        <taxon>Entelegynae</taxon>
        <taxon>Araneoidea</taxon>
        <taxon>Nephilidae</taxon>
        <taxon>Nephila</taxon>
    </lineage>
</organism>
<reference evidence="1" key="1">
    <citation type="submission" date="2020-08" db="EMBL/GenBank/DDBJ databases">
        <title>Multicomponent nature underlies the extraordinary mechanical properties of spider dragline silk.</title>
        <authorList>
            <person name="Kono N."/>
            <person name="Nakamura H."/>
            <person name="Mori M."/>
            <person name="Yoshida Y."/>
            <person name="Ohtoshi R."/>
            <person name="Malay A.D."/>
            <person name="Moran D.A.P."/>
            <person name="Tomita M."/>
            <person name="Numata K."/>
            <person name="Arakawa K."/>
        </authorList>
    </citation>
    <scope>NUCLEOTIDE SEQUENCE</scope>
</reference>
<proteinExistence type="predicted"/>
<evidence type="ECO:0000313" key="2">
    <source>
        <dbReference type="Proteomes" id="UP000887013"/>
    </source>
</evidence>
<dbReference type="OrthoDB" id="10326731at2759"/>
<protein>
    <submittedName>
        <fullName evidence="1">Uncharacterized protein</fullName>
    </submittedName>
</protein>
<accession>A0A8X6TW98</accession>
<sequence length="89" mass="9642">MNGPRGLECEWALEISSQGTQSINAVLTPSKAESPFIFSGLCFTTLASQMKVKWPRNLSTWSLKCVGGGCFPSLKTLEALGSISIFFHT</sequence>
<comment type="caution">
    <text evidence="1">The sequence shown here is derived from an EMBL/GenBank/DDBJ whole genome shotgun (WGS) entry which is preliminary data.</text>
</comment>
<gene>
    <name evidence="1" type="ORF">NPIL_204101</name>
</gene>
<dbReference type="Proteomes" id="UP000887013">
    <property type="component" value="Unassembled WGS sequence"/>
</dbReference>
<dbReference type="EMBL" id="BMAW01112604">
    <property type="protein sequence ID" value="GFT53590.1"/>
    <property type="molecule type" value="Genomic_DNA"/>
</dbReference>